<evidence type="ECO:0000259" key="1">
    <source>
        <dbReference type="PROSITE" id="PS51833"/>
    </source>
</evidence>
<dbReference type="InterPro" id="IPR013976">
    <property type="entry name" value="HDOD"/>
</dbReference>
<dbReference type="Gene3D" id="1.10.3210.10">
    <property type="entry name" value="Hypothetical protein af1432"/>
    <property type="match status" value="1"/>
</dbReference>
<dbReference type="Pfam" id="PF08668">
    <property type="entry name" value="HDOD"/>
    <property type="match status" value="1"/>
</dbReference>
<sequence>MTQTTILTREPVVNRNRAITANRLIAHGPNIGSVVDALNSLADIWPTHHTVFVCLGRLVPTPELMSWQAPPNAMVEIPSQALAHPQTQALLPQLRDAGISMCLSWFAPGTALPPDADWRFVLMDRRRHATPAGSPGITLAWGLPNISAFQESVQAGFDGASGWFFLYGNPAAQELSPAHAQIVRLLNLVRNNADIKEIEAVLRQDVAVSYKLLRYINSAGFGLSCEIQSFRHAVTILGYANLNKWLSLLLVSASRDPGAPAMMQTSIARGRFMEQIGTSFFDKSELDNLFITGAFSLLNALLGTSMQSVLEEMHLPSAITDALLLEQGPYAPFLKLARLCESFDATELQKQAAELQLAPEQINRAIVGALGFADSLQS</sequence>
<dbReference type="PANTHER" id="PTHR33525:SF4">
    <property type="entry name" value="CYCLIC DI-GMP PHOSPHODIESTERASE CDGJ"/>
    <property type="match status" value="1"/>
</dbReference>
<dbReference type="EMBL" id="FTMD01000011">
    <property type="protein sequence ID" value="SIR22798.1"/>
    <property type="molecule type" value="Genomic_DNA"/>
</dbReference>
<dbReference type="RefSeq" id="WP_076603250.1">
    <property type="nucleotide sequence ID" value="NZ_FTMD01000011.1"/>
</dbReference>
<feature type="domain" description="HDOD" evidence="1">
    <location>
        <begin position="175"/>
        <end position="359"/>
    </location>
</feature>
<dbReference type="PANTHER" id="PTHR33525">
    <property type="match status" value="1"/>
</dbReference>
<protein>
    <submittedName>
        <fullName evidence="2">EAL and modified HD-GYP domain-containing signal transduction protein</fullName>
    </submittedName>
</protein>
<dbReference type="AlphaFoldDB" id="A0A1N6Z7H7"/>
<evidence type="ECO:0000313" key="3">
    <source>
        <dbReference type="Proteomes" id="UP000186819"/>
    </source>
</evidence>
<dbReference type="Proteomes" id="UP000186819">
    <property type="component" value="Unassembled WGS sequence"/>
</dbReference>
<dbReference type="PROSITE" id="PS51833">
    <property type="entry name" value="HDOD"/>
    <property type="match status" value="1"/>
</dbReference>
<accession>A0A1N6Z7H7</accession>
<name>A0A1N6Z7H7_9RHOO</name>
<dbReference type="OrthoDB" id="9804751at2"/>
<organism evidence="2 3">
    <name type="scientific">Aromatoleum tolulyticum</name>
    <dbReference type="NCBI Taxonomy" id="34027"/>
    <lineage>
        <taxon>Bacteria</taxon>
        <taxon>Pseudomonadati</taxon>
        <taxon>Pseudomonadota</taxon>
        <taxon>Betaproteobacteria</taxon>
        <taxon>Rhodocyclales</taxon>
        <taxon>Rhodocyclaceae</taxon>
        <taxon>Aromatoleum</taxon>
    </lineage>
</organism>
<gene>
    <name evidence="2" type="ORF">SAMN05421829_111133</name>
</gene>
<keyword evidence="3" id="KW-1185">Reference proteome</keyword>
<evidence type="ECO:0000313" key="2">
    <source>
        <dbReference type="EMBL" id="SIR22798.1"/>
    </source>
</evidence>
<dbReference type="STRING" id="34027.SAMN05421829_111133"/>
<dbReference type="InterPro" id="IPR052340">
    <property type="entry name" value="RNase_Y/CdgJ"/>
</dbReference>
<reference evidence="3" key="1">
    <citation type="submission" date="2017-01" db="EMBL/GenBank/DDBJ databases">
        <authorList>
            <person name="Varghese N."/>
            <person name="Submissions S."/>
        </authorList>
    </citation>
    <scope>NUCLEOTIDE SEQUENCE [LARGE SCALE GENOMIC DNA]</scope>
    <source>
        <strain evidence="3">ATCC 51758</strain>
    </source>
</reference>
<dbReference type="SUPFAM" id="SSF109604">
    <property type="entry name" value="HD-domain/PDEase-like"/>
    <property type="match status" value="1"/>
</dbReference>
<proteinExistence type="predicted"/>